<organism evidence="2 3">
    <name type="scientific">Alteromonas pelagimontana</name>
    <dbReference type="NCBI Taxonomy" id="1858656"/>
    <lineage>
        <taxon>Bacteria</taxon>
        <taxon>Pseudomonadati</taxon>
        <taxon>Pseudomonadota</taxon>
        <taxon>Gammaproteobacteria</taxon>
        <taxon>Alteromonadales</taxon>
        <taxon>Alteromonadaceae</taxon>
        <taxon>Alteromonas/Salinimonas group</taxon>
        <taxon>Alteromonas</taxon>
    </lineage>
</organism>
<protein>
    <submittedName>
        <fullName evidence="2">GNAT family N-acetyltransferase</fullName>
    </submittedName>
</protein>
<dbReference type="AlphaFoldDB" id="A0A6M4ME53"/>
<dbReference type="Proteomes" id="UP000219285">
    <property type="component" value="Chromosome"/>
</dbReference>
<dbReference type="SUPFAM" id="SSF55729">
    <property type="entry name" value="Acyl-CoA N-acyltransferases (Nat)"/>
    <property type="match status" value="1"/>
</dbReference>
<reference evidence="2 3" key="2">
    <citation type="submission" date="2020-04" db="EMBL/GenBank/DDBJ databases">
        <title>Complete genome sequence of Alteromonas pelagimontana 5.12T.</title>
        <authorList>
            <person name="Sinha R.K."/>
            <person name="Krishnan K.P."/>
            <person name="Kurian J.P."/>
        </authorList>
    </citation>
    <scope>NUCLEOTIDE SEQUENCE [LARGE SCALE GENOMIC DNA]</scope>
    <source>
        <strain evidence="2 3">5.12</strain>
    </source>
</reference>
<dbReference type="InterPro" id="IPR016181">
    <property type="entry name" value="Acyl_CoA_acyltransferase"/>
</dbReference>
<dbReference type="Pfam" id="PF00583">
    <property type="entry name" value="Acetyltransf_1"/>
    <property type="match status" value="1"/>
</dbReference>
<dbReference type="InterPro" id="IPR000182">
    <property type="entry name" value="GNAT_dom"/>
</dbReference>
<sequence length="134" mass="15268">MEVKLDLTEDYASQVFSLYKETWWAENRTLDQTANCIKGSQITVGLFDDEDLVGFARAITDFIFKAIIFDVIVSEKHRGKGLGKKLIIAVKEHPKLHSIKHFELYCLPEMESFYEGFGFTSNVGGIHLMRCTNA</sequence>
<accession>A0A6M4ME53</accession>
<evidence type="ECO:0000259" key="1">
    <source>
        <dbReference type="PROSITE" id="PS51186"/>
    </source>
</evidence>
<dbReference type="EMBL" id="CP052766">
    <property type="protein sequence ID" value="QJR80436.1"/>
    <property type="molecule type" value="Genomic_DNA"/>
</dbReference>
<dbReference type="PANTHER" id="PTHR43233">
    <property type="entry name" value="FAMILY N-ACETYLTRANSFERASE, PUTATIVE (AFU_ORTHOLOGUE AFUA_6G03350)-RELATED"/>
    <property type="match status" value="1"/>
</dbReference>
<gene>
    <name evidence="2" type="ORF">CA267_006445</name>
</gene>
<proteinExistence type="predicted"/>
<name>A0A6M4ME53_9ALTE</name>
<evidence type="ECO:0000313" key="2">
    <source>
        <dbReference type="EMBL" id="QJR80436.1"/>
    </source>
</evidence>
<dbReference type="Gene3D" id="3.40.630.30">
    <property type="match status" value="1"/>
</dbReference>
<dbReference type="GO" id="GO:0016747">
    <property type="term" value="F:acyltransferase activity, transferring groups other than amino-acyl groups"/>
    <property type="evidence" value="ECO:0007669"/>
    <property type="project" value="InterPro"/>
</dbReference>
<keyword evidence="3" id="KW-1185">Reference proteome</keyword>
<feature type="domain" description="N-acetyltransferase" evidence="1">
    <location>
        <begin position="2"/>
        <end position="134"/>
    </location>
</feature>
<dbReference type="KEGG" id="apel:CA267_006445"/>
<dbReference type="PROSITE" id="PS51186">
    <property type="entry name" value="GNAT"/>
    <property type="match status" value="1"/>
</dbReference>
<keyword evidence="2" id="KW-0808">Transferase</keyword>
<reference evidence="3" key="1">
    <citation type="submission" date="2014-12" db="EMBL/GenBank/DDBJ databases">
        <title>Complete genome sequence of a multi-drug resistant Klebsiella pneumoniae.</title>
        <authorList>
            <person name="Hua X."/>
            <person name="Chen Q."/>
            <person name="Li X."/>
            <person name="Feng Y."/>
            <person name="Ruan Z."/>
            <person name="Yu Y."/>
        </authorList>
    </citation>
    <scope>NUCLEOTIDE SEQUENCE [LARGE SCALE GENOMIC DNA]</scope>
    <source>
        <strain evidence="3">5.12</strain>
    </source>
</reference>
<dbReference type="PANTHER" id="PTHR43233:SF1">
    <property type="entry name" value="FAMILY N-ACETYLTRANSFERASE, PUTATIVE (AFU_ORTHOLOGUE AFUA_6G03350)-RELATED"/>
    <property type="match status" value="1"/>
</dbReference>
<dbReference type="OrthoDB" id="3216107at2"/>
<dbReference type="RefSeq" id="WP_075609966.1">
    <property type="nucleotide sequence ID" value="NZ_CP052766.1"/>
</dbReference>
<dbReference type="InterPro" id="IPR053144">
    <property type="entry name" value="Acetyltransferase_Butenolide"/>
</dbReference>
<evidence type="ECO:0000313" key="3">
    <source>
        <dbReference type="Proteomes" id="UP000219285"/>
    </source>
</evidence>
<dbReference type="CDD" id="cd04301">
    <property type="entry name" value="NAT_SF"/>
    <property type="match status" value="1"/>
</dbReference>